<dbReference type="SUPFAM" id="SSF54862">
    <property type="entry name" value="4Fe-4S ferredoxins"/>
    <property type="match status" value="1"/>
</dbReference>
<name>A0A512M4P1_9BACT</name>
<evidence type="ECO:0000313" key="2">
    <source>
        <dbReference type="Proteomes" id="UP000321577"/>
    </source>
</evidence>
<comment type="caution">
    <text evidence="1">The sequence shown here is derived from an EMBL/GenBank/DDBJ whole genome shotgun (WGS) entry which is preliminary data.</text>
</comment>
<proteinExistence type="predicted"/>
<dbReference type="RefSeq" id="WP_146849143.1">
    <property type="nucleotide sequence ID" value="NZ_BKAG01000004.1"/>
</dbReference>
<gene>
    <name evidence="1" type="ORF">BGE01nite_09790</name>
</gene>
<dbReference type="Proteomes" id="UP000321577">
    <property type="component" value="Unassembled WGS sequence"/>
</dbReference>
<accession>A0A512M4P1</accession>
<keyword evidence="2" id="KW-1185">Reference proteome</keyword>
<dbReference type="Gene3D" id="3.30.70.20">
    <property type="match status" value="1"/>
</dbReference>
<dbReference type="OrthoDB" id="9803319at2"/>
<reference evidence="1 2" key="1">
    <citation type="submission" date="2019-07" db="EMBL/GenBank/DDBJ databases">
        <title>Whole genome shotgun sequence of Brevifollis gellanilyticus NBRC 108608.</title>
        <authorList>
            <person name="Hosoyama A."/>
            <person name="Uohara A."/>
            <person name="Ohji S."/>
            <person name="Ichikawa N."/>
        </authorList>
    </citation>
    <scope>NUCLEOTIDE SEQUENCE [LARGE SCALE GENOMIC DNA]</scope>
    <source>
        <strain evidence="1 2">NBRC 108608</strain>
    </source>
</reference>
<sequence>MADLLDRLPQNVPGRFFIDSTCVDCGMCPEDVPAVFRRHDEIGQTFVHHQPETAEEVQLCLEAVSNCPVEAIGDLETS</sequence>
<dbReference type="AlphaFoldDB" id="A0A512M4P1"/>
<evidence type="ECO:0000313" key="1">
    <source>
        <dbReference type="EMBL" id="GEP41688.1"/>
    </source>
</evidence>
<dbReference type="Pfam" id="PF13370">
    <property type="entry name" value="Fer4_13"/>
    <property type="match status" value="1"/>
</dbReference>
<organism evidence="1 2">
    <name type="scientific">Brevifollis gellanilyticus</name>
    <dbReference type="NCBI Taxonomy" id="748831"/>
    <lineage>
        <taxon>Bacteria</taxon>
        <taxon>Pseudomonadati</taxon>
        <taxon>Verrucomicrobiota</taxon>
        <taxon>Verrucomicrobiia</taxon>
        <taxon>Verrucomicrobiales</taxon>
        <taxon>Verrucomicrobiaceae</taxon>
    </lineage>
</organism>
<dbReference type="EMBL" id="BKAG01000004">
    <property type="protein sequence ID" value="GEP41688.1"/>
    <property type="molecule type" value="Genomic_DNA"/>
</dbReference>
<protein>
    <submittedName>
        <fullName evidence="1">Ferredoxin</fullName>
    </submittedName>
</protein>